<organism evidence="4 5">
    <name type="scientific">Aquabacter spiritensis</name>
    <dbReference type="NCBI Taxonomy" id="933073"/>
    <lineage>
        <taxon>Bacteria</taxon>
        <taxon>Pseudomonadati</taxon>
        <taxon>Pseudomonadota</taxon>
        <taxon>Alphaproteobacteria</taxon>
        <taxon>Hyphomicrobiales</taxon>
        <taxon>Xanthobacteraceae</taxon>
        <taxon>Aquabacter</taxon>
    </lineage>
</organism>
<name>A0A4R3LRX6_9HYPH</name>
<protein>
    <submittedName>
        <fullName evidence="4">Ribonuclease T2</fullName>
    </submittedName>
</protein>
<accession>A0A4R3LRX6</accession>
<evidence type="ECO:0000256" key="1">
    <source>
        <dbReference type="ARBA" id="ARBA00007469"/>
    </source>
</evidence>
<evidence type="ECO:0000256" key="2">
    <source>
        <dbReference type="RuleBase" id="RU004328"/>
    </source>
</evidence>
<dbReference type="InterPro" id="IPR018188">
    <property type="entry name" value="RNase_T2_His_AS_1"/>
</dbReference>
<evidence type="ECO:0000313" key="4">
    <source>
        <dbReference type="EMBL" id="TCT03180.1"/>
    </source>
</evidence>
<gene>
    <name evidence="4" type="ORF">EDC64_11043</name>
</gene>
<dbReference type="Gene3D" id="3.90.730.10">
    <property type="entry name" value="Ribonuclease T2-like"/>
    <property type="match status" value="1"/>
</dbReference>
<dbReference type="InterPro" id="IPR036430">
    <property type="entry name" value="RNase_T2-like_sf"/>
</dbReference>
<dbReference type="PANTHER" id="PTHR11240:SF22">
    <property type="entry name" value="RIBONUCLEASE T2"/>
    <property type="match status" value="1"/>
</dbReference>
<dbReference type="GO" id="GO:0033897">
    <property type="term" value="F:ribonuclease T2 activity"/>
    <property type="evidence" value="ECO:0007669"/>
    <property type="project" value="InterPro"/>
</dbReference>
<dbReference type="Proteomes" id="UP000294664">
    <property type="component" value="Unassembled WGS sequence"/>
</dbReference>
<keyword evidence="5" id="KW-1185">Reference proteome</keyword>
<sequence>MIRGPRAGLFCVLAGLLILLAPAVAQTVAPRDRDRDIPGRFDFYVLSLSWSPTFCAGEAAAGDPQCRAAHPYGFIVHGLWPQYEAGYPAYCQLPPPPVSRAVADGTLDLMPSPGLIRHEWRKHGTCTGLGPVEYFALLRQARARIAIPPPLEAPQADLALSPERIEAAFRAANPGLGADMIAVQCGKGRLSEVRICLTRDLAFRACPEVDRRGCAARRQISVPAPR</sequence>
<dbReference type="PANTHER" id="PTHR11240">
    <property type="entry name" value="RIBONUCLEASE T2"/>
    <property type="match status" value="1"/>
</dbReference>
<dbReference type="GO" id="GO:0006401">
    <property type="term" value="P:RNA catabolic process"/>
    <property type="evidence" value="ECO:0007669"/>
    <property type="project" value="UniProtKB-ARBA"/>
</dbReference>
<dbReference type="GO" id="GO:0003723">
    <property type="term" value="F:RNA binding"/>
    <property type="evidence" value="ECO:0007669"/>
    <property type="project" value="InterPro"/>
</dbReference>
<feature type="signal peptide" evidence="3">
    <location>
        <begin position="1"/>
        <end position="25"/>
    </location>
</feature>
<dbReference type="RefSeq" id="WP_245504726.1">
    <property type="nucleotide sequence ID" value="NZ_SMAI01000010.1"/>
</dbReference>
<dbReference type="Pfam" id="PF00445">
    <property type="entry name" value="Ribonuclease_T2"/>
    <property type="match status" value="1"/>
</dbReference>
<dbReference type="InterPro" id="IPR039378">
    <property type="entry name" value="RNase_T2_prok"/>
</dbReference>
<proteinExistence type="inferred from homology"/>
<keyword evidence="3" id="KW-0732">Signal</keyword>
<reference evidence="4 5" key="1">
    <citation type="submission" date="2019-03" db="EMBL/GenBank/DDBJ databases">
        <title>Genomic Encyclopedia of Type Strains, Phase IV (KMG-IV): sequencing the most valuable type-strain genomes for metagenomic binning, comparative biology and taxonomic classification.</title>
        <authorList>
            <person name="Goeker M."/>
        </authorList>
    </citation>
    <scope>NUCLEOTIDE SEQUENCE [LARGE SCALE GENOMIC DNA]</scope>
    <source>
        <strain evidence="4 5">DSM 9035</strain>
    </source>
</reference>
<dbReference type="CDD" id="cd01062">
    <property type="entry name" value="RNase_T2_prok"/>
    <property type="match status" value="1"/>
</dbReference>
<dbReference type="SUPFAM" id="SSF55895">
    <property type="entry name" value="Ribonuclease Rh-like"/>
    <property type="match status" value="1"/>
</dbReference>
<feature type="chain" id="PRO_5020723153" evidence="3">
    <location>
        <begin position="26"/>
        <end position="226"/>
    </location>
</feature>
<evidence type="ECO:0000313" key="5">
    <source>
        <dbReference type="Proteomes" id="UP000294664"/>
    </source>
</evidence>
<dbReference type="PROSITE" id="PS00530">
    <property type="entry name" value="RNASE_T2_1"/>
    <property type="match status" value="1"/>
</dbReference>
<dbReference type="AlphaFoldDB" id="A0A4R3LRX6"/>
<dbReference type="InterPro" id="IPR033130">
    <property type="entry name" value="RNase_T2_His_AS_2"/>
</dbReference>
<comment type="similarity">
    <text evidence="1 2">Belongs to the RNase T2 family.</text>
</comment>
<comment type="caution">
    <text evidence="4">The sequence shown here is derived from an EMBL/GenBank/DDBJ whole genome shotgun (WGS) entry which is preliminary data.</text>
</comment>
<evidence type="ECO:0000256" key="3">
    <source>
        <dbReference type="SAM" id="SignalP"/>
    </source>
</evidence>
<dbReference type="EMBL" id="SMAI01000010">
    <property type="protein sequence ID" value="TCT03180.1"/>
    <property type="molecule type" value="Genomic_DNA"/>
</dbReference>
<dbReference type="InterPro" id="IPR001568">
    <property type="entry name" value="RNase_T2-like"/>
</dbReference>
<dbReference type="PROSITE" id="PS00531">
    <property type="entry name" value="RNASE_T2_2"/>
    <property type="match status" value="1"/>
</dbReference>